<evidence type="ECO:0000313" key="3">
    <source>
        <dbReference type="Proteomes" id="UP000586976"/>
    </source>
</evidence>
<dbReference type="RefSeq" id="WP_181866302.1">
    <property type="nucleotide sequence ID" value="NZ_JACEQY010000032.1"/>
</dbReference>
<accession>A0A7W2D4Z7</accession>
<evidence type="ECO:0000259" key="1">
    <source>
        <dbReference type="Pfam" id="PF13577"/>
    </source>
</evidence>
<feature type="domain" description="SnoaL-like" evidence="1">
    <location>
        <begin position="16"/>
        <end position="137"/>
    </location>
</feature>
<dbReference type="Gene3D" id="3.10.450.50">
    <property type="match status" value="1"/>
</dbReference>
<dbReference type="AlphaFoldDB" id="A0A7W2D4Z7"/>
<name>A0A7W2D4Z7_9ACTN</name>
<dbReference type="Pfam" id="PF13577">
    <property type="entry name" value="SnoaL_4"/>
    <property type="match status" value="1"/>
</dbReference>
<dbReference type="SUPFAM" id="SSF54427">
    <property type="entry name" value="NTF2-like"/>
    <property type="match status" value="1"/>
</dbReference>
<keyword evidence="3" id="KW-1185">Reference proteome</keyword>
<dbReference type="InterPro" id="IPR037401">
    <property type="entry name" value="SnoaL-like"/>
</dbReference>
<protein>
    <submittedName>
        <fullName evidence="2">Nuclear transport factor 2 family protein</fullName>
    </submittedName>
</protein>
<gene>
    <name evidence="2" type="ORF">H1V43_25760</name>
</gene>
<reference evidence="2 3" key="1">
    <citation type="submission" date="2020-07" db="EMBL/GenBank/DDBJ databases">
        <title>Streptomyces isolated from Indian soil.</title>
        <authorList>
            <person name="Mandal S."/>
            <person name="Maiti P.K."/>
        </authorList>
    </citation>
    <scope>NUCLEOTIDE SEQUENCE [LARGE SCALE GENOMIC DNA]</scope>
    <source>
        <strain evidence="2 3">PSKA54</strain>
    </source>
</reference>
<proteinExistence type="predicted"/>
<dbReference type="Proteomes" id="UP000586976">
    <property type="component" value="Unassembled WGS sequence"/>
</dbReference>
<organism evidence="2 3">
    <name type="scientific">Streptomyces himalayensis subsp. aureolus</name>
    <dbReference type="NCBI Taxonomy" id="2758039"/>
    <lineage>
        <taxon>Bacteria</taxon>
        <taxon>Bacillati</taxon>
        <taxon>Actinomycetota</taxon>
        <taxon>Actinomycetes</taxon>
        <taxon>Kitasatosporales</taxon>
        <taxon>Streptomycetaceae</taxon>
        <taxon>Streptomyces</taxon>
        <taxon>Streptomyces himalayensis</taxon>
    </lineage>
</organism>
<evidence type="ECO:0000313" key="2">
    <source>
        <dbReference type="EMBL" id="MBA4864699.1"/>
    </source>
</evidence>
<dbReference type="InterPro" id="IPR032710">
    <property type="entry name" value="NTF2-like_dom_sf"/>
</dbReference>
<dbReference type="EMBL" id="JACEQY010000032">
    <property type="protein sequence ID" value="MBA4864699.1"/>
    <property type="molecule type" value="Genomic_DNA"/>
</dbReference>
<sequence>MLNEEQLEQLRRDVRYLKDRTAILDCVSRHARGHDRFDADLLTAAYHADGVDEHGHSVNPGPAYANWANKVHAASAELHTHNITTHTCEIDGDTAHCESYVLVALLGHDSSSAQLISGRYLDRLERRDGTWKIVVRRSTVEWMLTGDASLLRSPFFTQQGFLKGTRDASDLSYQRPLRLDTPPSARW</sequence>
<comment type="caution">
    <text evidence="2">The sequence shown here is derived from an EMBL/GenBank/DDBJ whole genome shotgun (WGS) entry which is preliminary data.</text>
</comment>